<keyword evidence="1" id="KW-0812">Transmembrane</keyword>
<evidence type="ECO:0000313" key="4">
    <source>
        <dbReference type="Proteomes" id="UP000580250"/>
    </source>
</evidence>
<comment type="caution">
    <text evidence="3">The sequence shown here is derived from an EMBL/GenBank/DDBJ whole genome shotgun (WGS) entry which is preliminary data.</text>
</comment>
<evidence type="ECO:0000256" key="1">
    <source>
        <dbReference type="SAM" id="Phobius"/>
    </source>
</evidence>
<keyword evidence="1" id="KW-1133">Transmembrane helix</keyword>
<dbReference type="PANTHER" id="PTHR34149">
    <property type="entry name" value="PROTEIN CBG11905-RELATED"/>
    <property type="match status" value="1"/>
</dbReference>
<organism evidence="3 4">
    <name type="scientific">Meloidogyne enterolobii</name>
    <name type="common">Root-knot nematode worm</name>
    <name type="synonym">Meloidogyne mayaguensis</name>
    <dbReference type="NCBI Taxonomy" id="390850"/>
    <lineage>
        <taxon>Eukaryota</taxon>
        <taxon>Metazoa</taxon>
        <taxon>Ecdysozoa</taxon>
        <taxon>Nematoda</taxon>
        <taxon>Chromadorea</taxon>
        <taxon>Rhabditida</taxon>
        <taxon>Tylenchina</taxon>
        <taxon>Tylenchomorpha</taxon>
        <taxon>Tylenchoidea</taxon>
        <taxon>Meloidogynidae</taxon>
        <taxon>Meloidogyninae</taxon>
        <taxon>Meloidogyne</taxon>
    </lineage>
</organism>
<dbReference type="PANTHER" id="PTHR34149:SF1">
    <property type="entry name" value="PROTEIN CBG18148"/>
    <property type="match status" value="1"/>
</dbReference>
<accession>A0A6V7VLE1</accession>
<dbReference type="AlphaFoldDB" id="A0A6V7VLE1"/>
<proteinExistence type="predicted"/>
<dbReference type="Proteomes" id="UP000580250">
    <property type="component" value="Unassembled WGS sequence"/>
</dbReference>
<gene>
    <name evidence="3" type="ORF">MENT_LOCUS26755</name>
</gene>
<feature type="signal peptide" evidence="2">
    <location>
        <begin position="1"/>
        <end position="24"/>
    </location>
</feature>
<keyword evidence="2" id="KW-0732">Signal</keyword>
<name>A0A6V7VLE1_MELEN</name>
<evidence type="ECO:0000256" key="2">
    <source>
        <dbReference type="SAM" id="SignalP"/>
    </source>
</evidence>
<dbReference type="OrthoDB" id="5848880at2759"/>
<dbReference type="InterPro" id="IPR022559">
    <property type="entry name" value="SUP-1-like"/>
</dbReference>
<evidence type="ECO:0000313" key="3">
    <source>
        <dbReference type="EMBL" id="CAD2175051.1"/>
    </source>
</evidence>
<dbReference type="Pfam" id="PF10853">
    <property type="entry name" value="DUF2650"/>
    <property type="match status" value="1"/>
</dbReference>
<protein>
    <submittedName>
        <fullName evidence="3">Uncharacterized protein</fullName>
    </submittedName>
</protein>
<sequence>MPTFDLYSMGFFTLFSFLILPVLAYFGQTSGFVYRCPITVAPTIYIPPYGINYCGTGSLFHYYICCDYNPTECCLQLEPWLILALIILGLLSLCGCIGCLLCFIAQRK</sequence>
<feature type="chain" id="PRO_5028198752" evidence="2">
    <location>
        <begin position="25"/>
        <end position="108"/>
    </location>
</feature>
<reference evidence="3 4" key="1">
    <citation type="submission" date="2020-08" db="EMBL/GenBank/DDBJ databases">
        <authorList>
            <person name="Koutsovoulos G."/>
            <person name="Danchin GJ E."/>
        </authorList>
    </citation>
    <scope>NUCLEOTIDE SEQUENCE [LARGE SCALE GENOMIC DNA]</scope>
</reference>
<feature type="transmembrane region" description="Helical" evidence="1">
    <location>
        <begin position="80"/>
        <end position="105"/>
    </location>
</feature>
<dbReference type="EMBL" id="CAJEWN010000247">
    <property type="protein sequence ID" value="CAD2175051.1"/>
    <property type="molecule type" value="Genomic_DNA"/>
</dbReference>
<keyword evidence="1" id="KW-0472">Membrane</keyword>